<dbReference type="Pfam" id="PF11154">
    <property type="entry name" value="DUF2934"/>
    <property type="match status" value="1"/>
</dbReference>
<evidence type="ECO:0000313" key="3">
    <source>
        <dbReference type="Proteomes" id="UP000321405"/>
    </source>
</evidence>
<gene>
    <name evidence="2" type="ORF">SSA02_06850</name>
</gene>
<dbReference type="OrthoDB" id="9811127at2"/>
<proteinExistence type="predicted"/>
<accession>A0A511BN83</accession>
<comment type="caution">
    <text evidence="2">The sequence shown here is derived from an EMBL/GenBank/DDBJ whole genome shotgun (WGS) entry which is preliminary data.</text>
</comment>
<protein>
    <recommendedName>
        <fullName evidence="4">DUF2934 domain-containing protein</fullName>
    </recommendedName>
</protein>
<dbReference type="AlphaFoldDB" id="A0A511BN83"/>
<sequence>MNKTAPAAGSAAPSDSQNPLADSPERDARIREKARALWEADGRPDCGAEAYRENAAELVGMEENPHAGEIPVSTLPDPQFAEMPVENAEIQKNLGEFPERETDQGDRDHFPERENERS</sequence>
<evidence type="ECO:0000313" key="2">
    <source>
        <dbReference type="EMBL" id="GEL01522.1"/>
    </source>
</evidence>
<feature type="region of interest" description="Disordered" evidence="1">
    <location>
        <begin position="1"/>
        <end position="31"/>
    </location>
</feature>
<feature type="compositionally biased region" description="Basic and acidic residues" evidence="1">
    <location>
        <begin position="97"/>
        <end position="118"/>
    </location>
</feature>
<feature type="compositionally biased region" description="Low complexity" evidence="1">
    <location>
        <begin position="1"/>
        <end position="14"/>
    </location>
</feature>
<evidence type="ECO:0008006" key="4">
    <source>
        <dbReference type="Google" id="ProtNLM"/>
    </source>
</evidence>
<dbReference type="RefSeq" id="WP_147092458.1">
    <property type="nucleotide sequence ID" value="NZ_BJVC01000001.1"/>
</dbReference>
<organism evidence="2 3">
    <name type="scientific">Swaminathania salitolerans</name>
    <dbReference type="NCBI Taxonomy" id="182838"/>
    <lineage>
        <taxon>Bacteria</taxon>
        <taxon>Pseudomonadati</taxon>
        <taxon>Pseudomonadota</taxon>
        <taxon>Alphaproteobacteria</taxon>
        <taxon>Acetobacterales</taxon>
        <taxon>Acetobacteraceae</taxon>
        <taxon>Swaminathania</taxon>
    </lineage>
</organism>
<reference evidence="2 3" key="1">
    <citation type="submission" date="2019-07" db="EMBL/GenBank/DDBJ databases">
        <title>Whole genome shotgun sequence of Swaminathania salitolerans NBRC 104436.</title>
        <authorList>
            <person name="Hosoyama A."/>
            <person name="Uohara A."/>
            <person name="Ohji S."/>
            <person name="Ichikawa N."/>
        </authorList>
    </citation>
    <scope>NUCLEOTIDE SEQUENCE [LARGE SCALE GENOMIC DNA]</scope>
    <source>
        <strain evidence="2 3">NBRC 104436</strain>
    </source>
</reference>
<dbReference type="EMBL" id="BJVC01000001">
    <property type="protein sequence ID" value="GEL01522.1"/>
    <property type="molecule type" value="Genomic_DNA"/>
</dbReference>
<evidence type="ECO:0000256" key="1">
    <source>
        <dbReference type="SAM" id="MobiDB-lite"/>
    </source>
</evidence>
<dbReference type="InterPro" id="IPR021327">
    <property type="entry name" value="DUF2934"/>
</dbReference>
<keyword evidence="3" id="KW-1185">Reference proteome</keyword>
<feature type="region of interest" description="Disordered" evidence="1">
    <location>
        <begin position="91"/>
        <end position="118"/>
    </location>
</feature>
<dbReference type="Proteomes" id="UP000321405">
    <property type="component" value="Unassembled WGS sequence"/>
</dbReference>
<name>A0A511BN83_9PROT</name>